<sequence>MQGRWARCLRLPLARRTHSIYFLLQFSRMNDQPSADSSRSAELLLGANGTGGKEVYEYTPDPGSVVLHAGSSNDGFDRDAYRLTRGAKEIDDTEVSPATAYEFFRGKTYKSTIFRNGFAARRGWGASDSGTLEVRGQRTLCYALKCGRISESESMSSSVSEFPDGSSFETPIGRLKRLQGEVEDMLDFVSSFLVEERVPISEQSEAESASSQRVPTPGEPKDESEHSKHLGTLQVHYQARRLPPAAQEALFFGRDPLALIEELKKLRMQVSSILSDKRTEALVSHIEPVSGMRSGVALLQQHLSAASAHLQQTLDNEAKGTSTLPSSIPPAAVTDSHKEASGSGADDGAKGSLTTAYEVYCVPSLSPMMEQSRITTLERRLALVENKIGLHKMSLLPHADLFEAVNEMQQRIKLLDNQKIESLQKRVQGLLLELHALQQRRHELDMAAEGVSAVTTSAALPAGEEPVKGLPGSHSPSSDWQRVEELYDICERFKAPAAVLPSVLQRLKLLKGIHQEAGGVAVRLSVLEKQQEELQTWVRKADEAVNQLQKTVLESISWAQRTVAQMQQRLAAAESSTTETV</sequence>
<evidence type="ECO:0000256" key="3">
    <source>
        <dbReference type="SAM" id="Coils"/>
    </source>
</evidence>
<protein>
    <recommendedName>
        <fullName evidence="6">GE19232, related</fullName>
    </recommendedName>
</protein>
<evidence type="ECO:0000256" key="1">
    <source>
        <dbReference type="ARBA" id="ARBA00004496"/>
    </source>
</evidence>
<dbReference type="GO" id="GO:0005869">
    <property type="term" value="C:dynactin complex"/>
    <property type="evidence" value="ECO:0007669"/>
    <property type="project" value="InterPro"/>
</dbReference>
<evidence type="ECO:0000313" key="5">
    <source>
        <dbReference type="EMBL" id="AET50680.1"/>
    </source>
</evidence>
<organism evidence="5">
    <name type="scientific">Eimeria tenella</name>
    <name type="common">Coccidian parasite</name>
    <dbReference type="NCBI Taxonomy" id="5802"/>
    <lineage>
        <taxon>Eukaryota</taxon>
        <taxon>Sar</taxon>
        <taxon>Alveolata</taxon>
        <taxon>Apicomplexa</taxon>
        <taxon>Conoidasida</taxon>
        <taxon>Coccidia</taxon>
        <taxon>Eucoccidiorida</taxon>
        <taxon>Eimeriorina</taxon>
        <taxon>Eimeriidae</taxon>
        <taxon>Eimeria</taxon>
    </lineage>
</organism>
<dbReference type="GO" id="GO:0005737">
    <property type="term" value="C:cytoplasm"/>
    <property type="evidence" value="ECO:0007669"/>
    <property type="project" value="UniProtKB-SubCell"/>
</dbReference>
<dbReference type="Pfam" id="PF04912">
    <property type="entry name" value="Dynamitin"/>
    <property type="match status" value="1"/>
</dbReference>
<keyword evidence="3" id="KW-0175">Coiled coil</keyword>
<name>H9B9M0_EIMTE</name>
<feature type="compositionally biased region" description="Polar residues" evidence="4">
    <location>
        <begin position="316"/>
        <end position="326"/>
    </location>
</feature>
<comment type="subcellular location">
    <subcellularLocation>
        <location evidence="1">Cytoplasm</location>
    </subcellularLocation>
</comment>
<reference evidence="5" key="1">
    <citation type="journal article" date="2012" name="BMC Genomics">
        <title>Characterisation of full-length cDNA sequences provides insights into the Eimeria tenella transcriptome.</title>
        <authorList>
            <person name="Amiruddin N."/>
            <person name="Lee X.W."/>
            <person name="Blake D.P."/>
            <person name="Suzuki Y."/>
            <person name="Tay Y.L."/>
            <person name="Lim L.S."/>
            <person name="Tomley F.M."/>
            <person name="Watanabe J."/>
            <person name="Sugimoto C."/>
            <person name="Wan K.L."/>
        </authorList>
    </citation>
    <scope>NUCLEOTIDE SEQUENCE</scope>
    <source>
        <strain evidence="5">Houghton</strain>
    </source>
</reference>
<feature type="compositionally biased region" description="Basic and acidic residues" evidence="4">
    <location>
        <begin position="219"/>
        <end position="228"/>
    </location>
</feature>
<dbReference type="VEuPathDB" id="ToxoDB:ETH_00019860"/>
<dbReference type="GO" id="GO:0007017">
    <property type="term" value="P:microtubule-based process"/>
    <property type="evidence" value="ECO:0007669"/>
    <property type="project" value="InterPro"/>
</dbReference>
<evidence type="ECO:0008006" key="6">
    <source>
        <dbReference type="Google" id="ProtNLM"/>
    </source>
</evidence>
<evidence type="ECO:0000256" key="2">
    <source>
        <dbReference type="ARBA" id="ARBA00022490"/>
    </source>
</evidence>
<dbReference type="PANTHER" id="PTHR15346">
    <property type="entry name" value="DYNACTIN SUBUNIT"/>
    <property type="match status" value="1"/>
</dbReference>
<dbReference type="AlphaFoldDB" id="H9B9M0"/>
<evidence type="ECO:0000256" key="4">
    <source>
        <dbReference type="SAM" id="MobiDB-lite"/>
    </source>
</evidence>
<proteinExistence type="evidence at transcript level"/>
<accession>H9B9M0</accession>
<feature type="region of interest" description="Disordered" evidence="4">
    <location>
        <begin position="316"/>
        <end position="349"/>
    </location>
</feature>
<feature type="region of interest" description="Disordered" evidence="4">
    <location>
        <begin position="201"/>
        <end position="229"/>
    </location>
</feature>
<dbReference type="InterPro" id="IPR028133">
    <property type="entry name" value="Dynamitin"/>
</dbReference>
<dbReference type="VEuPathDB" id="ToxoDB:ETH2_1234200"/>
<feature type="coiled-coil region" evidence="3">
    <location>
        <begin position="398"/>
        <end position="440"/>
    </location>
</feature>
<keyword evidence="2" id="KW-0963">Cytoplasm</keyword>
<feature type="compositionally biased region" description="Low complexity" evidence="4">
    <location>
        <begin position="201"/>
        <end position="212"/>
    </location>
</feature>
<dbReference type="EMBL" id="JN987457">
    <property type="protein sequence ID" value="AET50680.1"/>
    <property type="molecule type" value="mRNA"/>
</dbReference>